<dbReference type="SUPFAM" id="SSF89550">
    <property type="entry name" value="PHP domain-like"/>
    <property type="match status" value="1"/>
</dbReference>
<gene>
    <name evidence="3" type="ORF">ACFOET_10610</name>
</gene>
<dbReference type="InterPro" id="IPR032165">
    <property type="entry name" value="DUF5001"/>
</dbReference>
<proteinExistence type="predicted"/>
<dbReference type="Pfam" id="PF16392">
    <property type="entry name" value="DUF5001"/>
    <property type="match status" value="1"/>
</dbReference>
<feature type="signal peptide" evidence="1">
    <location>
        <begin position="1"/>
        <end position="20"/>
    </location>
</feature>
<organism evidence="3 4">
    <name type="scientific">Parapedobacter deserti</name>
    <dbReference type="NCBI Taxonomy" id="1912957"/>
    <lineage>
        <taxon>Bacteria</taxon>
        <taxon>Pseudomonadati</taxon>
        <taxon>Bacteroidota</taxon>
        <taxon>Sphingobacteriia</taxon>
        <taxon>Sphingobacteriales</taxon>
        <taxon>Sphingobacteriaceae</taxon>
        <taxon>Parapedobacter</taxon>
    </lineage>
</organism>
<reference evidence="4" key="1">
    <citation type="journal article" date="2019" name="Int. J. Syst. Evol. Microbiol.">
        <title>The Global Catalogue of Microorganisms (GCM) 10K type strain sequencing project: providing services to taxonomists for standard genome sequencing and annotation.</title>
        <authorList>
            <consortium name="The Broad Institute Genomics Platform"/>
            <consortium name="The Broad Institute Genome Sequencing Center for Infectious Disease"/>
            <person name="Wu L."/>
            <person name="Ma J."/>
        </authorList>
    </citation>
    <scope>NUCLEOTIDE SEQUENCE [LARGE SCALE GENOMIC DNA]</scope>
    <source>
        <strain evidence="4">KCTC 52416</strain>
    </source>
</reference>
<dbReference type="Gene3D" id="3.20.20.140">
    <property type="entry name" value="Metal-dependent hydrolases"/>
    <property type="match status" value="1"/>
</dbReference>
<keyword evidence="4" id="KW-1185">Reference proteome</keyword>
<protein>
    <submittedName>
        <fullName evidence="3">Sb-PDE family phosphodiesterase</fullName>
    </submittedName>
</protein>
<comment type="caution">
    <text evidence="3">The sequence shown here is derived from an EMBL/GenBank/DDBJ whole genome shotgun (WGS) entry which is preliminary data.</text>
</comment>
<evidence type="ECO:0000313" key="3">
    <source>
        <dbReference type="EMBL" id="MFC3198060.1"/>
    </source>
</evidence>
<dbReference type="PANTHER" id="PTHR42924:SF3">
    <property type="entry name" value="POLYMERASE_HISTIDINOL PHOSPHATASE N-TERMINAL DOMAIN-CONTAINING PROTEIN"/>
    <property type="match status" value="1"/>
</dbReference>
<evidence type="ECO:0000256" key="1">
    <source>
        <dbReference type="SAM" id="SignalP"/>
    </source>
</evidence>
<feature type="domain" description="Ig-like" evidence="2">
    <location>
        <begin position="310"/>
        <end position="381"/>
    </location>
</feature>
<keyword evidence="1" id="KW-0732">Signal</keyword>
<name>A0ABV7JIY3_9SPHI</name>
<accession>A0ABV7JIY3</accession>
<dbReference type="PANTHER" id="PTHR42924">
    <property type="entry name" value="EXONUCLEASE"/>
    <property type="match status" value="1"/>
</dbReference>
<evidence type="ECO:0000313" key="4">
    <source>
        <dbReference type="Proteomes" id="UP001595526"/>
    </source>
</evidence>
<dbReference type="InterPro" id="IPR016195">
    <property type="entry name" value="Pol/histidinol_Pase-like"/>
</dbReference>
<dbReference type="InterPro" id="IPR052018">
    <property type="entry name" value="PHP_domain"/>
</dbReference>
<feature type="chain" id="PRO_5045691271" evidence="1">
    <location>
        <begin position="21"/>
        <end position="384"/>
    </location>
</feature>
<dbReference type="EMBL" id="JBHRTA010000030">
    <property type="protein sequence ID" value="MFC3198060.1"/>
    <property type="molecule type" value="Genomic_DNA"/>
</dbReference>
<dbReference type="Proteomes" id="UP001595526">
    <property type="component" value="Unassembled WGS sequence"/>
</dbReference>
<sequence>MKKYLSLLTFLLTAASVTTAQNGEVFRMSEFAKPKKREIIRIPNVDGYQVLKADFHMHTVFSDGHVWPNVRVQEAWNEGLDAIAYTEHVEYTPYKADVKVDNTRSYDLAENQAAENNIILIRGTEITRQTPPGHFNALFIGDASGYIADNDPSKDKAAIEKAVQQDAFLFWNHPGWKATTIEGSYEWIDFVDQLQKEKVLGGIEVFNGLGFHKKALDWAMDKGLTVMANSDIHNLVAHDYDLATDYVHRTMTLILAKERSAESIREALEAGRTVAWASKYLAGKEEHIKRLFNACVEVGPSYHSKKSKDANGNETRTNYYEVTNNSDLYFELVLRSGNGTKKIVLYPSSSQIITAKDGQSNLQYELVSAYIRSDEHPIVTLALK</sequence>
<evidence type="ECO:0000259" key="2">
    <source>
        <dbReference type="Pfam" id="PF16392"/>
    </source>
</evidence>
<dbReference type="RefSeq" id="WP_379022344.1">
    <property type="nucleotide sequence ID" value="NZ_JBHRTA010000030.1"/>
</dbReference>